<feature type="transmembrane region" description="Helical" evidence="1">
    <location>
        <begin position="232"/>
        <end position="253"/>
    </location>
</feature>
<keyword evidence="3" id="KW-1185">Reference proteome</keyword>
<feature type="transmembrane region" description="Helical" evidence="1">
    <location>
        <begin position="202"/>
        <end position="220"/>
    </location>
</feature>
<protein>
    <submittedName>
        <fullName evidence="2">Uncharacterized protein</fullName>
    </submittedName>
</protein>
<dbReference type="AlphaFoldDB" id="A0A1M5GZS0"/>
<dbReference type="Proteomes" id="UP000184287">
    <property type="component" value="Unassembled WGS sequence"/>
</dbReference>
<keyword evidence="1" id="KW-0812">Transmembrane</keyword>
<evidence type="ECO:0000313" key="3">
    <source>
        <dbReference type="Proteomes" id="UP000184287"/>
    </source>
</evidence>
<keyword evidence="1" id="KW-0472">Membrane</keyword>
<dbReference type="OrthoDB" id="667067at2"/>
<keyword evidence="1" id="KW-1133">Transmembrane helix</keyword>
<proteinExistence type="predicted"/>
<dbReference type="STRING" id="288992.SAMN04488522_104429"/>
<reference evidence="3" key="1">
    <citation type="submission" date="2016-11" db="EMBL/GenBank/DDBJ databases">
        <authorList>
            <person name="Varghese N."/>
            <person name="Submissions S."/>
        </authorList>
    </citation>
    <scope>NUCLEOTIDE SEQUENCE [LARGE SCALE GENOMIC DNA]</scope>
    <source>
        <strain evidence="3">DSM 16990</strain>
    </source>
</reference>
<organism evidence="2 3">
    <name type="scientific">Pedobacter caeni</name>
    <dbReference type="NCBI Taxonomy" id="288992"/>
    <lineage>
        <taxon>Bacteria</taxon>
        <taxon>Pseudomonadati</taxon>
        <taxon>Bacteroidota</taxon>
        <taxon>Sphingobacteriia</taxon>
        <taxon>Sphingobacteriales</taxon>
        <taxon>Sphingobacteriaceae</taxon>
        <taxon>Pedobacter</taxon>
    </lineage>
</organism>
<gene>
    <name evidence="2" type="ORF">SAMN04488522_104429</name>
</gene>
<accession>A0A1M5GZS0</accession>
<dbReference type="RefSeq" id="WP_073233103.1">
    <property type="nucleotide sequence ID" value="NZ_FQUQ01000004.1"/>
</dbReference>
<feature type="transmembrane region" description="Helical" evidence="1">
    <location>
        <begin position="55"/>
        <end position="74"/>
    </location>
</feature>
<sequence length="338" mass="38587">MAKFYTKEKERIVIRPLAFLVPIGIAFVIMLLLLPLMTLLIMLKGQVQEIEAKNLASYILLLPLIIACVPFFTYSRRKVVFEQNDRVVYLYTLFGKKRLMSFDEIGDITITANFGMAYYLKSKADRYGKGYRISPSFLKENDQSKREFDEVLLPAISEMKKTSTGPVVSDQKKLSLQAGVLSFYRSHNEGYVLGSLGGKWKYLPIAVVFLLFASIGWYPLISGAGWPEKDQFFLFMPLIPLGLGIAMISRRVVFDVNRKNIRLYHFGLPLITYPISRFAGFSIVRKTHNGAYSGTDVRMKFVKEGSKEPKELTLTGFGKTNPIEPFLDETEFVLEKFR</sequence>
<feature type="transmembrane region" description="Helical" evidence="1">
    <location>
        <begin position="12"/>
        <end position="43"/>
    </location>
</feature>
<name>A0A1M5GZS0_9SPHI</name>
<dbReference type="EMBL" id="FQUQ01000004">
    <property type="protein sequence ID" value="SHG08932.1"/>
    <property type="molecule type" value="Genomic_DNA"/>
</dbReference>
<evidence type="ECO:0000313" key="2">
    <source>
        <dbReference type="EMBL" id="SHG08932.1"/>
    </source>
</evidence>
<evidence type="ECO:0000256" key="1">
    <source>
        <dbReference type="SAM" id="Phobius"/>
    </source>
</evidence>